<dbReference type="RefSeq" id="WP_103262481.1">
    <property type="nucleotide sequence ID" value="NZ_PPEL01000003.1"/>
</dbReference>
<dbReference type="Gene3D" id="3.90.1570.50">
    <property type="match status" value="1"/>
</dbReference>
<dbReference type="InterPro" id="IPR055180">
    <property type="entry name" value="HsdR_RecA-like_helicase_dom_2"/>
</dbReference>
<keyword evidence="7 15" id="KW-0255">Endonuclease</keyword>
<evidence type="ECO:0000259" key="13">
    <source>
        <dbReference type="Pfam" id="PF18766"/>
    </source>
</evidence>
<evidence type="ECO:0000256" key="1">
    <source>
        <dbReference type="ARBA" id="ARBA00000851"/>
    </source>
</evidence>
<evidence type="ECO:0000256" key="5">
    <source>
        <dbReference type="ARBA" id="ARBA00022741"/>
    </source>
</evidence>
<evidence type="ECO:0000259" key="12">
    <source>
        <dbReference type="Pfam" id="PF04313"/>
    </source>
</evidence>
<evidence type="ECO:0000256" key="9">
    <source>
        <dbReference type="ARBA" id="ARBA00022840"/>
    </source>
</evidence>
<keyword evidence="9" id="KW-0067">ATP-binding</keyword>
<dbReference type="InterPro" id="IPR051268">
    <property type="entry name" value="Type-I_R_enzyme_R_subunit"/>
</dbReference>
<evidence type="ECO:0000256" key="11">
    <source>
        <dbReference type="SAM" id="Coils"/>
    </source>
</evidence>
<keyword evidence="5" id="KW-0547">Nucleotide-binding</keyword>
<feature type="domain" description="SWI2/SNF2 ATPase" evidence="13">
    <location>
        <begin position="302"/>
        <end position="529"/>
    </location>
</feature>
<evidence type="ECO:0000256" key="6">
    <source>
        <dbReference type="ARBA" id="ARBA00022747"/>
    </source>
</evidence>
<gene>
    <name evidence="15" type="ORF">C2L80_01545</name>
</gene>
<keyword evidence="4" id="KW-0540">Nuclease</keyword>
<comment type="catalytic activity">
    <reaction evidence="1">
        <text>Endonucleolytic cleavage of DNA to give random double-stranded fragments with terminal 5'-phosphates, ATP is simultaneously hydrolyzed.</text>
        <dbReference type="EC" id="3.1.21.3"/>
    </reaction>
</comment>
<keyword evidence="6" id="KW-0680">Restriction system</keyword>
<proteinExistence type="inferred from homology"/>
<dbReference type="GO" id="GO:0009035">
    <property type="term" value="F:type I site-specific deoxyribonuclease activity"/>
    <property type="evidence" value="ECO:0007669"/>
    <property type="project" value="UniProtKB-EC"/>
</dbReference>
<dbReference type="EMBL" id="PPEL01000003">
    <property type="protein sequence ID" value="PNV66407.1"/>
    <property type="molecule type" value="Genomic_DNA"/>
</dbReference>
<keyword evidence="16" id="KW-1185">Reference proteome</keyword>
<evidence type="ECO:0000256" key="4">
    <source>
        <dbReference type="ARBA" id="ARBA00022722"/>
    </source>
</evidence>
<feature type="domain" description="Restriction endonuclease type I HsdR second RecA-like helicase" evidence="14">
    <location>
        <begin position="602"/>
        <end position="678"/>
    </location>
</feature>
<dbReference type="Gene3D" id="3.40.50.300">
    <property type="entry name" value="P-loop containing nucleotide triphosphate hydrolases"/>
    <property type="match status" value="2"/>
</dbReference>
<dbReference type="Proteomes" id="UP000236488">
    <property type="component" value="Unassembled WGS sequence"/>
</dbReference>
<keyword evidence="11" id="KW-0175">Coiled coil</keyword>
<evidence type="ECO:0000256" key="8">
    <source>
        <dbReference type="ARBA" id="ARBA00022801"/>
    </source>
</evidence>
<name>A0A2K2U7V2_9ACTN</name>
<dbReference type="GO" id="GO:0005524">
    <property type="term" value="F:ATP binding"/>
    <property type="evidence" value="ECO:0007669"/>
    <property type="project" value="UniProtKB-KW"/>
</dbReference>
<dbReference type="CDD" id="cd22332">
    <property type="entry name" value="HsdR_N"/>
    <property type="match status" value="1"/>
</dbReference>
<keyword evidence="8" id="KW-0378">Hydrolase</keyword>
<feature type="coiled-coil region" evidence="11">
    <location>
        <begin position="886"/>
        <end position="913"/>
    </location>
</feature>
<evidence type="ECO:0000256" key="2">
    <source>
        <dbReference type="ARBA" id="ARBA00008598"/>
    </source>
</evidence>
<dbReference type="Pfam" id="PF22679">
    <property type="entry name" value="T1R_D3-like"/>
    <property type="match status" value="1"/>
</dbReference>
<protein>
    <recommendedName>
        <fullName evidence="3">type I site-specific deoxyribonuclease</fullName>
        <ecNumber evidence="3">3.1.21.3</ecNumber>
    </recommendedName>
</protein>
<evidence type="ECO:0000256" key="7">
    <source>
        <dbReference type="ARBA" id="ARBA00022759"/>
    </source>
</evidence>
<feature type="domain" description="Restriction endonuclease type I HsdR N-terminal" evidence="12">
    <location>
        <begin position="5"/>
        <end position="183"/>
    </location>
</feature>
<dbReference type="Pfam" id="PF04313">
    <property type="entry name" value="HSDR_N"/>
    <property type="match status" value="1"/>
</dbReference>
<dbReference type="SUPFAM" id="SSF52540">
    <property type="entry name" value="P-loop containing nucleoside triphosphate hydrolases"/>
    <property type="match status" value="2"/>
</dbReference>
<sequence length="1012" mass="115200">MNRPEDKYVKIPAVIHATRIGYAYRSIREDAPGIDYDPDTNIFFEPFRKALERINGTPVDAERARHLANQIKLKASGEDLGRAFFTCLHAGIEGYHFIDFDDPSNNDFTVATELAYANGEDSFRPDITFLVNGMPLAFMEAKRQNNKDGILAEHERMHARFKNAAFHRFANIVQVMAFSNNQEYDDAERRPVQGSFYAASAYGHLALNRFREEDIAGMGKLVAERNPETEQFILKDNNLASFYGEPEYESSVQPETPANRIITSLFSPERFLFILRYGICYVEATDEEGIKRAQKHIMRYPQLFATKAVRATLDAGRTKGVIWHTQGSGKTALSYFLTRFLRDYYQAQNSATRFFFIVDRLDLADQAKAEFEARGAIVALANSRDDFARALKGAGEDTNAVSDERTPAITVVNIQKFDENSVAVDFDYNLDVQRVYFIDEAHRDYKNGGAFLTNLVASDREAVKLALTGTPLVNVKGGNDTKRVFGSYIHKYFYNQSIADGYTLKLLREDVKTEFRLKMQEAIRDLQEVKKLVKLEEVFAHKNYVDPLCDYIASDYLNSQIALGDSSIGAMVVAHSSKQARAIYARLSKLDQDISCELILHDEGTKENRRTICENFKKDESDIDILVVYNMLLTGFDAHRLKKLYLCRPIKAHNLLQALTRVNRPYKDMAYGYVVDFADITEEYDKTNRAYLAELTEELGDAAEEYSSLFEKPAVIEADLASIKDLLFEYTIDNIVEFQSEIAAIHDKATLYKLRAALARYKDLRNVARQLGYEDLYDRFDVERAQEMLREVSLRINAINSKEALALKDMSTGAVNTLLSKIEFNFRRIGEDELATADEFQDKVRRTYGAFADNFDNDDPEYVNLLEELRKRFEKMDIEEMTSADMATSIKELDRLRSKMEEINRKNNILAKKYGGDEKFARAHKRALRTPPPLTESQTALFSVLSSVKTNADSTVMSNHNILDNEGFLKRSMTRLMVQACKANGIAYTVEQVAGIAGYLAKEYINERGRAA</sequence>
<dbReference type="InterPro" id="IPR040980">
    <property type="entry name" value="SWI2_SNF2"/>
</dbReference>
<dbReference type="PANTHER" id="PTHR30195:SF15">
    <property type="entry name" value="TYPE I RESTRICTION ENZYME HINDI ENDONUCLEASE SUBUNIT"/>
    <property type="match status" value="1"/>
</dbReference>
<accession>A0A2K2U7V2</accession>
<evidence type="ECO:0000313" key="16">
    <source>
        <dbReference type="Proteomes" id="UP000236488"/>
    </source>
</evidence>
<evidence type="ECO:0000313" key="15">
    <source>
        <dbReference type="EMBL" id="PNV66407.1"/>
    </source>
</evidence>
<reference evidence="15 16" key="1">
    <citation type="journal article" date="2018" name="Int. J. Syst. Evol. Microbiol.">
        <title>Rubneribacter badeniensis gen. nov., sp. nov. and Enteroscipio rubneri gen. nov., sp. nov., new members of the Eggerthellaceae isolated from human faeces.</title>
        <authorList>
            <person name="Danylec N."/>
            <person name="Gobl A."/>
            <person name="Stoll D.A."/>
            <person name="Hetzer B."/>
            <person name="Kulling S.E."/>
            <person name="Huch M."/>
        </authorList>
    </citation>
    <scope>NUCLEOTIDE SEQUENCE [LARGE SCALE GENOMIC DNA]</scope>
    <source>
        <strain evidence="15 16">ResAG-85</strain>
    </source>
</reference>
<dbReference type="PANTHER" id="PTHR30195">
    <property type="entry name" value="TYPE I SITE-SPECIFIC DEOXYRIBONUCLEASE PROTEIN SUBUNIT M AND R"/>
    <property type="match status" value="1"/>
</dbReference>
<dbReference type="Pfam" id="PF18766">
    <property type="entry name" value="SWI2_SNF2"/>
    <property type="match status" value="1"/>
</dbReference>
<evidence type="ECO:0000256" key="3">
    <source>
        <dbReference type="ARBA" id="ARBA00012654"/>
    </source>
</evidence>
<dbReference type="InterPro" id="IPR027417">
    <property type="entry name" value="P-loop_NTPase"/>
</dbReference>
<comment type="similarity">
    <text evidence="2">Belongs to the HsdR family.</text>
</comment>
<dbReference type="EC" id="3.1.21.3" evidence="3"/>
<evidence type="ECO:0000259" key="14">
    <source>
        <dbReference type="Pfam" id="PF22679"/>
    </source>
</evidence>
<dbReference type="GO" id="GO:0009307">
    <property type="term" value="P:DNA restriction-modification system"/>
    <property type="evidence" value="ECO:0007669"/>
    <property type="project" value="UniProtKB-KW"/>
</dbReference>
<organism evidence="15 16">
    <name type="scientific">Rubneribacter badeniensis</name>
    <dbReference type="NCBI Taxonomy" id="2070688"/>
    <lineage>
        <taxon>Bacteria</taxon>
        <taxon>Bacillati</taxon>
        <taxon>Actinomycetota</taxon>
        <taxon>Coriobacteriia</taxon>
        <taxon>Eggerthellales</taxon>
        <taxon>Eggerthellaceae</taxon>
        <taxon>Rubneribacter</taxon>
    </lineage>
</organism>
<keyword evidence="10" id="KW-0238">DNA-binding</keyword>
<comment type="caution">
    <text evidence="15">The sequence shown here is derived from an EMBL/GenBank/DDBJ whole genome shotgun (WGS) entry which is preliminary data.</text>
</comment>
<dbReference type="GO" id="GO:0003677">
    <property type="term" value="F:DNA binding"/>
    <property type="evidence" value="ECO:0007669"/>
    <property type="project" value="UniProtKB-KW"/>
</dbReference>
<dbReference type="AlphaFoldDB" id="A0A2K2U7V2"/>
<dbReference type="InterPro" id="IPR007409">
    <property type="entry name" value="Restrct_endonuc_type1_HsdR_N"/>
</dbReference>
<evidence type="ECO:0000256" key="10">
    <source>
        <dbReference type="ARBA" id="ARBA00023125"/>
    </source>
</evidence>